<dbReference type="PROSITE" id="PS50109">
    <property type="entry name" value="HIS_KIN"/>
    <property type="match status" value="1"/>
</dbReference>
<evidence type="ECO:0000256" key="1">
    <source>
        <dbReference type="ARBA" id="ARBA00000085"/>
    </source>
</evidence>
<keyword evidence="9" id="KW-0902">Two-component regulatory system</keyword>
<dbReference type="PANTHER" id="PTHR45436:SF8">
    <property type="entry name" value="HISTIDINE KINASE"/>
    <property type="match status" value="1"/>
</dbReference>
<keyword evidence="15" id="KW-1185">Reference proteome</keyword>
<evidence type="ECO:0000256" key="11">
    <source>
        <dbReference type="SAM" id="Phobius"/>
    </source>
</evidence>
<evidence type="ECO:0000256" key="5">
    <source>
        <dbReference type="ARBA" id="ARBA00022679"/>
    </source>
</evidence>
<dbReference type="SUPFAM" id="SSF158472">
    <property type="entry name" value="HAMP domain-like"/>
    <property type="match status" value="1"/>
</dbReference>
<dbReference type="Pfam" id="PF00672">
    <property type="entry name" value="HAMP"/>
    <property type="match status" value="1"/>
</dbReference>
<feature type="domain" description="Histidine kinase" evidence="12">
    <location>
        <begin position="246"/>
        <end position="456"/>
    </location>
</feature>
<dbReference type="Pfam" id="PF00512">
    <property type="entry name" value="HisKA"/>
    <property type="match status" value="1"/>
</dbReference>
<dbReference type="CDD" id="cd00082">
    <property type="entry name" value="HisKA"/>
    <property type="match status" value="1"/>
</dbReference>
<dbReference type="InterPro" id="IPR050428">
    <property type="entry name" value="TCS_sensor_his_kinase"/>
</dbReference>
<evidence type="ECO:0000256" key="10">
    <source>
        <dbReference type="ARBA" id="ARBA00023136"/>
    </source>
</evidence>
<dbReference type="EC" id="2.7.13.3" evidence="3"/>
<gene>
    <name evidence="14" type="ORF">Aru02nite_56220</name>
</gene>
<reference evidence="14" key="1">
    <citation type="submission" date="2021-01" db="EMBL/GenBank/DDBJ databases">
        <title>Whole genome shotgun sequence of Actinocatenispora rupis NBRC 107355.</title>
        <authorList>
            <person name="Komaki H."/>
            <person name="Tamura T."/>
        </authorList>
    </citation>
    <scope>NUCLEOTIDE SEQUENCE</scope>
    <source>
        <strain evidence="14">NBRC 107355</strain>
    </source>
</reference>
<name>A0A8J3JH00_9ACTN</name>
<feature type="transmembrane region" description="Helical" evidence="11">
    <location>
        <begin position="162"/>
        <end position="181"/>
    </location>
</feature>
<organism evidence="14 15">
    <name type="scientific">Actinocatenispora rupis</name>
    <dbReference type="NCBI Taxonomy" id="519421"/>
    <lineage>
        <taxon>Bacteria</taxon>
        <taxon>Bacillati</taxon>
        <taxon>Actinomycetota</taxon>
        <taxon>Actinomycetes</taxon>
        <taxon>Micromonosporales</taxon>
        <taxon>Micromonosporaceae</taxon>
        <taxon>Actinocatenispora</taxon>
    </lineage>
</organism>
<evidence type="ECO:0000256" key="7">
    <source>
        <dbReference type="ARBA" id="ARBA00022777"/>
    </source>
</evidence>
<dbReference type="InterPro" id="IPR036097">
    <property type="entry name" value="HisK_dim/P_sf"/>
</dbReference>
<evidence type="ECO:0000256" key="3">
    <source>
        <dbReference type="ARBA" id="ARBA00012438"/>
    </source>
</evidence>
<dbReference type="SUPFAM" id="SSF47384">
    <property type="entry name" value="Homodimeric domain of signal transducing histidine kinase"/>
    <property type="match status" value="1"/>
</dbReference>
<dbReference type="PANTHER" id="PTHR45436">
    <property type="entry name" value="SENSOR HISTIDINE KINASE YKOH"/>
    <property type="match status" value="1"/>
</dbReference>
<dbReference type="RefSeq" id="WP_203662643.1">
    <property type="nucleotide sequence ID" value="NZ_BAAAZM010000012.1"/>
</dbReference>
<dbReference type="Gene3D" id="6.10.340.10">
    <property type="match status" value="1"/>
</dbReference>
<dbReference type="SMART" id="SM00304">
    <property type="entry name" value="HAMP"/>
    <property type="match status" value="1"/>
</dbReference>
<evidence type="ECO:0000256" key="8">
    <source>
        <dbReference type="ARBA" id="ARBA00022989"/>
    </source>
</evidence>
<dbReference type="AlphaFoldDB" id="A0A8J3JH00"/>
<sequence>MRRRLLIAYLSLLGVALVAFLVPLSVAIAQRETQSVFIDRVNDTTRFASIAEQALPSRYTSVLQTEMTEYDRLYGVGVAIVLPDGTIRLASRGGIDPFSEGVRGAFQAALSGTRAQASGVVWPWQDAPMVVAEPIGNSGMITGVVVTVSPTGSLRATIAQQLAVLAAIGLVILAIGAALAVPITRWLARPLNELDEVTHAISRGELTERVHDDTGPPELRRFATSFNTMADRLATLIERQRGFISYASHQLRTPLATVRLRVENLGDAVPVEAAEDHRLVLEEVDRLAAIFESLLTFVRTGAEQAELVDLDAGAIADARVASWQPVAEAEGVTLTRSGVDTAPVRAASETLDQVIDALVHNAIKNGGRGSTVDIAVRTGRAWVDVHVTDDGPGMTDDQLASAVKPFWRRHSDRNQAGAGLGLAIADALVTASGGQLELRHAFPTGVDARVRLAARPPDPAPYDEQYAEVAG</sequence>
<dbReference type="InterPro" id="IPR003660">
    <property type="entry name" value="HAMP_dom"/>
</dbReference>
<evidence type="ECO:0000313" key="14">
    <source>
        <dbReference type="EMBL" id="GID14733.1"/>
    </source>
</evidence>
<dbReference type="CDD" id="cd06225">
    <property type="entry name" value="HAMP"/>
    <property type="match status" value="1"/>
</dbReference>
<dbReference type="InterPro" id="IPR004358">
    <property type="entry name" value="Sig_transdc_His_kin-like_C"/>
</dbReference>
<dbReference type="SMART" id="SM00388">
    <property type="entry name" value="HisKA"/>
    <property type="match status" value="1"/>
</dbReference>
<evidence type="ECO:0000259" key="12">
    <source>
        <dbReference type="PROSITE" id="PS50109"/>
    </source>
</evidence>
<dbReference type="Proteomes" id="UP000612808">
    <property type="component" value="Unassembled WGS sequence"/>
</dbReference>
<evidence type="ECO:0000259" key="13">
    <source>
        <dbReference type="PROSITE" id="PS50885"/>
    </source>
</evidence>
<dbReference type="GO" id="GO:0005886">
    <property type="term" value="C:plasma membrane"/>
    <property type="evidence" value="ECO:0007669"/>
    <property type="project" value="UniProtKB-SubCell"/>
</dbReference>
<evidence type="ECO:0000256" key="4">
    <source>
        <dbReference type="ARBA" id="ARBA00022553"/>
    </source>
</evidence>
<comment type="subcellular location">
    <subcellularLocation>
        <location evidence="2">Cell membrane</location>
    </subcellularLocation>
</comment>
<keyword evidence="8 11" id="KW-1133">Transmembrane helix</keyword>
<dbReference type="Gene3D" id="3.30.565.10">
    <property type="entry name" value="Histidine kinase-like ATPase, C-terminal domain"/>
    <property type="match status" value="1"/>
</dbReference>
<feature type="domain" description="HAMP" evidence="13">
    <location>
        <begin position="185"/>
        <end position="238"/>
    </location>
</feature>
<evidence type="ECO:0000256" key="9">
    <source>
        <dbReference type="ARBA" id="ARBA00023012"/>
    </source>
</evidence>
<dbReference type="SUPFAM" id="SSF55874">
    <property type="entry name" value="ATPase domain of HSP90 chaperone/DNA topoisomerase II/histidine kinase"/>
    <property type="match status" value="1"/>
</dbReference>
<evidence type="ECO:0000256" key="6">
    <source>
        <dbReference type="ARBA" id="ARBA00022692"/>
    </source>
</evidence>
<dbReference type="InterPro" id="IPR003594">
    <property type="entry name" value="HATPase_dom"/>
</dbReference>
<evidence type="ECO:0000313" key="15">
    <source>
        <dbReference type="Proteomes" id="UP000612808"/>
    </source>
</evidence>
<keyword evidence="10 11" id="KW-0472">Membrane</keyword>
<dbReference type="PRINTS" id="PR00344">
    <property type="entry name" value="BCTRLSENSOR"/>
</dbReference>
<dbReference type="InterPro" id="IPR003661">
    <property type="entry name" value="HisK_dim/P_dom"/>
</dbReference>
<dbReference type="Pfam" id="PF02518">
    <property type="entry name" value="HATPase_c"/>
    <property type="match status" value="1"/>
</dbReference>
<keyword evidence="6 11" id="KW-0812">Transmembrane</keyword>
<dbReference type="PROSITE" id="PS50885">
    <property type="entry name" value="HAMP"/>
    <property type="match status" value="1"/>
</dbReference>
<dbReference type="GO" id="GO:0000155">
    <property type="term" value="F:phosphorelay sensor kinase activity"/>
    <property type="evidence" value="ECO:0007669"/>
    <property type="project" value="InterPro"/>
</dbReference>
<proteinExistence type="predicted"/>
<dbReference type="InterPro" id="IPR005467">
    <property type="entry name" value="His_kinase_dom"/>
</dbReference>
<dbReference type="EMBL" id="BOMB01000033">
    <property type="protein sequence ID" value="GID14733.1"/>
    <property type="molecule type" value="Genomic_DNA"/>
</dbReference>
<accession>A0A8J3JH00</accession>
<keyword evidence="4" id="KW-0597">Phosphoprotein</keyword>
<dbReference type="Gene3D" id="1.10.287.130">
    <property type="match status" value="1"/>
</dbReference>
<keyword evidence="7 14" id="KW-0418">Kinase</keyword>
<evidence type="ECO:0000256" key="2">
    <source>
        <dbReference type="ARBA" id="ARBA00004236"/>
    </source>
</evidence>
<keyword evidence="5" id="KW-0808">Transferase</keyword>
<comment type="caution">
    <text evidence="14">The sequence shown here is derived from an EMBL/GenBank/DDBJ whole genome shotgun (WGS) entry which is preliminary data.</text>
</comment>
<dbReference type="SMART" id="SM00387">
    <property type="entry name" value="HATPase_c"/>
    <property type="match status" value="1"/>
</dbReference>
<comment type="catalytic activity">
    <reaction evidence="1">
        <text>ATP + protein L-histidine = ADP + protein N-phospho-L-histidine.</text>
        <dbReference type="EC" id="2.7.13.3"/>
    </reaction>
</comment>
<dbReference type="InterPro" id="IPR036890">
    <property type="entry name" value="HATPase_C_sf"/>
</dbReference>
<protein>
    <recommendedName>
        <fullName evidence="3">histidine kinase</fullName>
        <ecNumber evidence="3">2.7.13.3</ecNumber>
    </recommendedName>
</protein>
<dbReference type="CDD" id="cd00075">
    <property type="entry name" value="HATPase"/>
    <property type="match status" value="1"/>
</dbReference>